<dbReference type="OrthoDB" id="3209791at2"/>
<feature type="transmembrane region" description="Helical" evidence="1">
    <location>
        <begin position="206"/>
        <end position="234"/>
    </location>
</feature>
<protein>
    <submittedName>
        <fullName evidence="2">Uncharacterized protein</fullName>
    </submittedName>
</protein>
<reference evidence="2 3" key="1">
    <citation type="submission" date="2018-07" db="EMBL/GenBank/DDBJ databases">
        <title>Microbacterium endoborsara sp. nov., a novel actinobacterium isolated from Borszczowia aralocaspica.</title>
        <authorList>
            <person name="An D."/>
        </authorList>
    </citation>
    <scope>NUCLEOTIDE SEQUENCE [LARGE SCALE GENOMIC DNA]</scope>
    <source>
        <strain evidence="2 3">C1.15228</strain>
    </source>
</reference>
<sequence>MTTATAAPRPLTNRTLGVVRLQLINTQSLVWVPLIVLAGAVAISLMIIPLIPFESTRIVGSAQAPLWYFVALGVQAMTLAFPFSQAMSITRREFFVGTLILGVIASAMMASIFILLAGFEVLSDGYWMNGHIAYLPYLFESGWIVGWLIYFTVTMFLFVIGFWMATIWKRFGTFAVVSIGVALALLVTFAIFLITKMQWWVAVVTWFVDIGVLGVTLGGLALTAVLALGTYATLRRATV</sequence>
<feature type="transmembrane region" description="Helical" evidence="1">
    <location>
        <begin position="29"/>
        <end position="53"/>
    </location>
</feature>
<feature type="transmembrane region" description="Helical" evidence="1">
    <location>
        <begin position="65"/>
        <end position="83"/>
    </location>
</feature>
<organism evidence="2 3">
    <name type="scientific">Microbacterium sorbitolivorans</name>
    <dbReference type="NCBI Taxonomy" id="1867410"/>
    <lineage>
        <taxon>Bacteria</taxon>
        <taxon>Bacillati</taxon>
        <taxon>Actinomycetota</taxon>
        <taxon>Actinomycetes</taxon>
        <taxon>Micrococcales</taxon>
        <taxon>Microbacteriaceae</taxon>
        <taxon>Microbacterium</taxon>
    </lineage>
</organism>
<feature type="transmembrane region" description="Helical" evidence="1">
    <location>
        <begin position="171"/>
        <end position="194"/>
    </location>
</feature>
<proteinExistence type="predicted"/>
<feature type="transmembrane region" description="Helical" evidence="1">
    <location>
        <begin position="144"/>
        <end position="164"/>
    </location>
</feature>
<keyword evidence="1" id="KW-0812">Transmembrane</keyword>
<evidence type="ECO:0000256" key="1">
    <source>
        <dbReference type="SAM" id="Phobius"/>
    </source>
</evidence>
<comment type="caution">
    <text evidence="2">The sequence shown here is derived from an EMBL/GenBank/DDBJ whole genome shotgun (WGS) entry which is preliminary data.</text>
</comment>
<keyword evidence="1" id="KW-1133">Transmembrane helix</keyword>
<gene>
    <name evidence="2" type="ORF">DTO57_07115</name>
</gene>
<dbReference type="RefSeq" id="WP_114117531.1">
    <property type="nucleotide sequence ID" value="NZ_BMHU01000003.1"/>
</dbReference>
<keyword evidence="3" id="KW-1185">Reference proteome</keyword>
<keyword evidence="1" id="KW-0472">Membrane</keyword>
<feature type="transmembrane region" description="Helical" evidence="1">
    <location>
        <begin position="95"/>
        <end position="119"/>
    </location>
</feature>
<evidence type="ECO:0000313" key="3">
    <source>
        <dbReference type="Proteomes" id="UP000253508"/>
    </source>
</evidence>
<dbReference type="EMBL" id="QORO01000002">
    <property type="protein sequence ID" value="RCK59917.1"/>
    <property type="molecule type" value="Genomic_DNA"/>
</dbReference>
<accession>A0A367Y259</accession>
<evidence type="ECO:0000313" key="2">
    <source>
        <dbReference type="EMBL" id="RCK59917.1"/>
    </source>
</evidence>
<dbReference type="AlphaFoldDB" id="A0A367Y259"/>
<dbReference type="Proteomes" id="UP000253508">
    <property type="component" value="Unassembled WGS sequence"/>
</dbReference>
<name>A0A367Y259_9MICO</name>